<comment type="caution">
    <text evidence="2">The sequence shown here is derived from an EMBL/GenBank/DDBJ whole genome shotgun (WGS) entry which is preliminary data.</text>
</comment>
<sequence length="49" mass="5229">MDYGGSCNGAKVRFSPQKDWPVNASVAKTISAQAQLIFRIPRAISSGTC</sequence>
<dbReference type="GO" id="GO:0020037">
    <property type="term" value="F:heme binding"/>
    <property type="evidence" value="ECO:0007669"/>
    <property type="project" value="InterPro"/>
</dbReference>
<organism evidence="2 4">
    <name type="scientific">Phytophthora fragariae</name>
    <dbReference type="NCBI Taxonomy" id="53985"/>
    <lineage>
        <taxon>Eukaryota</taxon>
        <taxon>Sar</taxon>
        <taxon>Stramenopiles</taxon>
        <taxon>Oomycota</taxon>
        <taxon>Peronosporomycetes</taxon>
        <taxon>Peronosporales</taxon>
        <taxon>Peronosporaceae</taxon>
        <taxon>Phytophthora</taxon>
    </lineage>
</organism>
<dbReference type="EMBL" id="QXFW01004136">
    <property type="protein sequence ID" value="KAE8967051.1"/>
    <property type="molecule type" value="Genomic_DNA"/>
</dbReference>
<name>A0A6A3HC50_9STRA</name>
<dbReference type="Proteomes" id="UP000460718">
    <property type="component" value="Unassembled WGS sequence"/>
</dbReference>
<dbReference type="GO" id="GO:0004601">
    <property type="term" value="F:peroxidase activity"/>
    <property type="evidence" value="ECO:0007669"/>
    <property type="project" value="InterPro"/>
</dbReference>
<evidence type="ECO:0000313" key="2">
    <source>
        <dbReference type="EMBL" id="KAE8967051.1"/>
    </source>
</evidence>
<protein>
    <submittedName>
        <fullName evidence="2">Uncharacterized protein</fullName>
    </submittedName>
</protein>
<evidence type="ECO:0000313" key="1">
    <source>
        <dbReference type="EMBL" id="KAE8919783.1"/>
    </source>
</evidence>
<reference evidence="2 4" key="1">
    <citation type="submission" date="2018-09" db="EMBL/GenBank/DDBJ databases">
        <title>Genomic investigation of the strawberry pathogen Phytophthora fragariae indicates pathogenicity is determined by transcriptional variation in three key races.</title>
        <authorList>
            <person name="Adams T.M."/>
            <person name="Armitage A.D."/>
            <person name="Sobczyk M.K."/>
            <person name="Bates H.J."/>
            <person name="Dunwell J.M."/>
            <person name="Nellist C.F."/>
            <person name="Harrison R.J."/>
        </authorList>
    </citation>
    <scope>NUCLEOTIDE SEQUENCE [LARGE SCALE GENOMIC DNA]</scope>
    <source>
        <strain evidence="1 3">NOV-9</strain>
        <strain evidence="2 4">SCRP245</strain>
    </source>
</reference>
<accession>A0A6A3HC50</accession>
<dbReference type="SUPFAM" id="SSF48113">
    <property type="entry name" value="Heme-dependent peroxidases"/>
    <property type="match status" value="1"/>
</dbReference>
<proteinExistence type="predicted"/>
<dbReference type="EMBL" id="QXGF01004437">
    <property type="protein sequence ID" value="KAE8919783.1"/>
    <property type="molecule type" value="Genomic_DNA"/>
</dbReference>
<dbReference type="Gene3D" id="1.10.520.10">
    <property type="match status" value="1"/>
</dbReference>
<dbReference type="GO" id="GO:0006979">
    <property type="term" value="P:response to oxidative stress"/>
    <property type="evidence" value="ECO:0007669"/>
    <property type="project" value="InterPro"/>
</dbReference>
<gene>
    <name evidence="1" type="ORF">PF009_g29916</name>
    <name evidence="2" type="ORF">PF011_g27703</name>
</gene>
<dbReference type="Proteomes" id="UP000429523">
    <property type="component" value="Unassembled WGS sequence"/>
</dbReference>
<dbReference type="AlphaFoldDB" id="A0A6A3HC50"/>
<dbReference type="InterPro" id="IPR010255">
    <property type="entry name" value="Haem_peroxidase_sf"/>
</dbReference>
<evidence type="ECO:0000313" key="3">
    <source>
        <dbReference type="Proteomes" id="UP000429523"/>
    </source>
</evidence>
<evidence type="ECO:0000313" key="4">
    <source>
        <dbReference type="Proteomes" id="UP000460718"/>
    </source>
</evidence>